<dbReference type="PANTHER" id="PTHR43553:SF23">
    <property type="entry name" value="ABC TRANSPORTER ATP-BINDING COMPONENT"/>
    <property type="match status" value="1"/>
</dbReference>
<dbReference type="HOGENOM" id="CLU_000604_86_7_12"/>
<keyword evidence="9" id="KW-0472">Membrane</keyword>
<dbReference type="CDD" id="cd03226">
    <property type="entry name" value="ABC_cobalt_CbiO_domain2"/>
    <property type="match status" value="1"/>
</dbReference>
<dbReference type="Pfam" id="PF00005">
    <property type="entry name" value="ABC_tran"/>
    <property type="match status" value="2"/>
</dbReference>
<dbReference type="GO" id="GO:0042626">
    <property type="term" value="F:ATPase-coupled transmembrane transporter activity"/>
    <property type="evidence" value="ECO:0007669"/>
    <property type="project" value="TreeGrafter"/>
</dbReference>
<keyword evidence="8" id="KW-1278">Translocase</keyword>
<dbReference type="PATRIC" id="fig|999432.5.peg.395"/>
<dbReference type="SUPFAM" id="SSF52540">
    <property type="entry name" value="P-loop containing nucleoside triphosphate hydrolases"/>
    <property type="match status" value="2"/>
</dbReference>
<proteinExistence type="inferred from homology"/>
<evidence type="ECO:0000259" key="11">
    <source>
        <dbReference type="PROSITE" id="PS50893"/>
    </source>
</evidence>
<comment type="function">
    <text evidence="10">Probably part of an ABC transporter complex. Responsible for energy coupling to the transport system.</text>
</comment>
<dbReference type="PROSITE" id="PS00211">
    <property type="entry name" value="ABC_TRANSPORTER_1"/>
    <property type="match status" value="2"/>
</dbReference>
<dbReference type="InterPro" id="IPR003593">
    <property type="entry name" value="AAA+_ATPase"/>
</dbReference>
<dbReference type="AlphaFoldDB" id="A0A0E2E8L9"/>
<evidence type="ECO:0000256" key="8">
    <source>
        <dbReference type="ARBA" id="ARBA00022967"/>
    </source>
</evidence>
<dbReference type="CDD" id="cd03225">
    <property type="entry name" value="ABC_cobalt_CbiO_domain1"/>
    <property type="match status" value="1"/>
</dbReference>
<dbReference type="GO" id="GO:0016887">
    <property type="term" value="F:ATP hydrolysis activity"/>
    <property type="evidence" value="ECO:0007669"/>
    <property type="project" value="InterPro"/>
</dbReference>
<dbReference type="InterPro" id="IPR027417">
    <property type="entry name" value="P-loop_NTPase"/>
</dbReference>
<gene>
    <name evidence="12" type="ORF">HMPREF9726_00382</name>
</gene>
<keyword evidence="5" id="KW-0677">Repeat</keyword>
<evidence type="ECO:0000256" key="9">
    <source>
        <dbReference type="ARBA" id="ARBA00023136"/>
    </source>
</evidence>
<dbReference type="PROSITE" id="PS50893">
    <property type="entry name" value="ABC_TRANSPORTER_2"/>
    <property type="match status" value="2"/>
</dbReference>
<comment type="caution">
    <text evidence="12">The sequence shown here is derived from an EMBL/GenBank/DDBJ whole genome shotgun (WGS) entry which is preliminary data.</text>
</comment>
<dbReference type="Proteomes" id="UP000011705">
    <property type="component" value="Chromosome"/>
</dbReference>
<evidence type="ECO:0000256" key="2">
    <source>
        <dbReference type="ARBA" id="ARBA00005417"/>
    </source>
</evidence>
<dbReference type="GO" id="GO:0043190">
    <property type="term" value="C:ATP-binding cassette (ABC) transporter complex"/>
    <property type="evidence" value="ECO:0007669"/>
    <property type="project" value="TreeGrafter"/>
</dbReference>
<protein>
    <recommendedName>
        <fullName evidence="11">ABC transporter domain-containing protein</fullName>
    </recommendedName>
</protein>
<comment type="subcellular location">
    <subcellularLocation>
        <location evidence="1">Cell membrane</location>
        <topology evidence="1">Peripheral membrane protein</topology>
    </subcellularLocation>
</comment>
<dbReference type="InterPro" id="IPR050095">
    <property type="entry name" value="ECF_ABC_transporter_ATP-bd"/>
</dbReference>
<organism evidence="12">
    <name type="scientific">Treponema denticola H-22</name>
    <dbReference type="NCBI Taxonomy" id="999432"/>
    <lineage>
        <taxon>Bacteria</taxon>
        <taxon>Pseudomonadati</taxon>
        <taxon>Spirochaetota</taxon>
        <taxon>Spirochaetia</taxon>
        <taxon>Spirochaetales</taxon>
        <taxon>Treponemataceae</taxon>
        <taxon>Treponema</taxon>
    </lineage>
</organism>
<dbReference type="InterPro" id="IPR015856">
    <property type="entry name" value="ABC_transpr_CbiO/EcfA_su"/>
</dbReference>
<feature type="domain" description="ABC transporter" evidence="11">
    <location>
        <begin position="261"/>
        <end position="481"/>
    </location>
</feature>
<dbReference type="InterPro" id="IPR017871">
    <property type="entry name" value="ABC_transporter-like_CS"/>
</dbReference>
<sequence length="481" mass="53896">MGIVEARIKNFTYENDESPTLHAIDLSIEEGELVVLTGFSGCGKTTLTRILNGLIPYHYGGILDGEVRILGKNILDYKKGELAKYIGNVFQNPSDQFFATIAEEEVAFAGENLGMDSQTLCEKTDAAFQTMQIESLKGAKLSELSGGQKQKVAIASTLIYDTKLLFFDEPSSNLDYEGIVQFQAMIRDLKAMGKTIIIAEHRLFFLNELYDKLIYMKDGTIEKIFLKGELTTEDCRRYGLRAIRYDSLVCENPSVPKQAVTHIEDLSVSIGRRELIKNLSFDVHAGEITAVIGKNGIGKTTLGKALGGLVSCKGQIGYGKRRRQRLRNAYYMMQDVDYQIFFDTVENELIPSSKRKDESYLQQAAEYLRTIDLWEKRLDHPQELSGGQKQRLALATAFLSGRRIIILDEPTSGLDYKRMDEIAKLILHCAQEVPVLIITHDLELLFKVCNTALLLGENAYKKIPVNGNEGEIIGFMGKLSI</sequence>
<evidence type="ECO:0000256" key="10">
    <source>
        <dbReference type="ARBA" id="ARBA00025157"/>
    </source>
</evidence>
<reference evidence="12" key="1">
    <citation type="submission" date="2012-01" db="EMBL/GenBank/DDBJ databases">
        <title>The Genome Sequence of Treponema denticola H-22.</title>
        <authorList>
            <consortium name="The Broad Institute Genome Sequencing Platform"/>
            <person name="Earl A."/>
            <person name="Ward D."/>
            <person name="Feldgarden M."/>
            <person name="Gevers D."/>
            <person name="Blanton J.M."/>
            <person name="Fenno C.J."/>
            <person name="Baranova O.V."/>
            <person name="Mathney J."/>
            <person name="Dewhirst F.E."/>
            <person name="Izard J."/>
            <person name="Young S.K."/>
            <person name="Zeng Q."/>
            <person name="Gargeya S."/>
            <person name="Fitzgerald M."/>
            <person name="Haas B."/>
            <person name="Abouelleil A."/>
            <person name="Alvarado L."/>
            <person name="Arachchi H.M."/>
            <person name="Berlin A."/>
            <person name="Chapman S.B."/>
            <person name="Gearin G."/>
            <person name="Goldberg J."/>
            <person name="Griggs A."/>
            <person name="Gujja S."/>
            <person name="Hansen M."/>
            <person name="Heiman D."/>
            <person name="Howarth C."/>
            <person name="Larimer J."/>
            <person name="Lui A."/>
            <person name="MacDonald P.J.P."/>
            <person name="McCowen C."/>
            <person name="Montmayeur A."/>
            <person name="Murphy C."/>
            <person name="Neiman D."/>
            <person name="Pearson M."/>
            <person name="Priest M."/>
            <person name="Roberts A."/>
            <person name="Saif S."/>
            <person name="Shea T."/>
            <person name="Sisk P."/>
            <person name="Stolte C."/>
            <person name="Sykes S."/>
            <person name="Wortman J."/>
            <person name="Nusbaum C."/>
            <person name="Birren B."/>
        </authorList>
    </citation>
    <scope>NUCLEOTIDE SEQUENCE [LARGE SCALE GENOMIC DNA]</scope>
    <source>
        <strain evidence="12">H-22</strain>
    </source>
</reference>
<dbReference type="GO" id="GO:0005524">
    <property type="term" value="F:ATP binding"/>
    <property type="evidence" value="ECO:0007669"/>
    <property type="project" value="UniProtKB-KW"/>
</dbReference>
<keyword evidence="7" id="KW-0067">ATP-binding</keyword>
<accession>A0A0E2E8L9</accession>
<dbReference type="SMART" id="SM00382">
    <property type="entry name" value="AAA"/>
    <property type="match status" value="2"/>
</dbReference>
<evidence type="ECO:0000256" key="6">
    <source>
        <dbReference type="ARBA" id="ARBA00022741"/>
    </source>
</evidence>
<evidence type="ECO:0000256" key="7">
    <source>
        <dbReference type="ARBA" id="ARBA00022840"/>
    </source>
</evidence>
<dbReference type="InterPro" id="IPR003439">
    <property type="entry name" value="ABC_transporter-like_ATP-bd"/>
</dbReference>
<keyword evidence="6" id="KW-0547">Nucleotide-binding</keyword>
<evidence type="ECO:0000256" key="4">
    <source>
        <dbReference type="ARBA" id="ARBA00022475"/>
    </source>
</evidence>
<dbReference type="Gene3D" id="3.40.50.300">
    <property type="entry name" value="P-loop containing nucleotide triphosphate hydrolases"/>
    <property type="match status" value="2"/>
</dbReference>
<evidence type="ECO:0000256" key="5">
    <source>
        <dbReference type="ARBA" id="ARBA00022737"/>
    </source>
</evidence>
<dbReference type="EMBL" id="AGDV01000001">
    <property type="protein sequence ID" value="EMB36190.1"/>
    <property type="molecule type" value="Genomic_DNA"/>
</dbReference>
<feature type="domain" description="ABC transporter" evidence="11">
    <location>
        <begin position="6"/>
        <end position="243"/>
    </location>
</feature>
<name>A0A0E2E8L9_TREDN</name>
<dbReference type="PANTHER" id="PTHR43553">
    <property type="entry name" value="HEAVY METAL TRANSPORTER"/>
    <property type="match status" value="1"/>
</dbReference>
<evidence type="ECO:0000313" key="12">
    <source>
        <dbReference type="EMBL" id="EMB36190.1"/>
    </source>
</evidence>
<keyword evidence="3" id="KW-0813">Transport</keyword>
<comment type="similarity">
    <text evidence="2">Belongs to the ABC transporter superfamily.</text>
</comment>
<dbReference type="RefSeq" id="WP_002682995.1">
    <property type="nucleotide sequence ID" value="NZ_CM001795.1"/>
</dbReference>
<keyword evidence="4" id="KW-1003">Cell membrane</keyword>
<evidence type="ECO:0000256" key="1">
    <source>
        <dbReference type="ARBA" id="ARBA00004202"/>
    </source>
</evidence>
<evidence type="ECO:0000256" key="3">
    <source>
        <dbReference type="ARBA" id="ARBA00022448"/>
    </source>
</evidence>